<comment type="caution">
    <text evidence="1">The sequence shown here is derived from an EMBL/GenBank/DDBJ whole genome shotgun (WGS) entry which is preliminary data.</text>
</comment>
<reference evidence="2" key="1">
    <citation type="journal article" date="2023" name="Front. Plant Sci.">
        <title>Chromosomal-level genome assembly of Melastoma candidum provides insights into trichome evolution.</title>
        <authorList>
            <person name="Zhong Y."/>
            <person name="Wu W."/>
            <person name="Sun C."/>
            <person name="Zou P."/>
            <person name="Liu Y."/>
            <person name="Dai S."/>
            <person name="Zhou R."/>
        </authorList>
    </citation>
    <scope>NUCLEOTIDE SEQUENCE [LARGE SCALE GENOMIC DNA]</scope>
</reference>
<keyword evidence="2" id="KW-1185">Reference proteome</keyword>
<dbReference type="EMBL" id="CM042887">
    <property type="protein sequence ID" value="KAI4330851.1"/>
    <property type="molecule type" value="Genomic_DNA"/>
</dbReference>
<protein>
    <submittedName>
        <fullName evidence="1">Uncharacterized protein</fullName>
    </submittedName>
</protein>
<proteinExistence type="predicted"/>
<organism evidence="1 2">
    <name type="scientific">Melastoma candidum</name>
    <dbReference type="NCBI Taxonomy" id="119954"/>
    <lineage>
        <taxon>Eukaryota</taxon>
        <taxon>Viridiplantae</taxon>
        <taxon>Streptophyta</taxon>
        <taxon>Embryophyta</taxon>
        <taxon>Tracheophyta</taxon>
        <taxon>Spermatophyta</taxon>
        <taxon>Magnoliopsida</taxon>
        <taxon>eudicotyledons</taxon>
        <taxon>Gunneridae</taxon>
        <taxon>Pentapetalae</taxon>
        <taxon>rosids</taxon>
        <taxon>malvids</taxon>
        <taxon>Myrtales</taxon>
        <taxon>Melastomataceae</taxon>
        <taxon>Melastomatoideae</taxon>
        <taxon>Melastomateae</taxon>
        <taxon>Melastoma</taxon>
    </lineage>
</organism>
<evidence type="ECO:0000313" key="2">
    <source>
        <dbReference type="Proteomes" id="UP001057402"/>
    </source>
</evidence>
<name>A0ACB9N4L2_9MYRT</name>
<dbReference type="Proteomes" id="UP001057402">
    <property type="component" value="Chromosome 8"/>
</dbReference>
<sequence>MWREGREGGFPGEKRVFQEEDEDAKLDQPSKDSMYDKDGLLGKLRDVIWPEDVPWIHTLSGGHQQEVGVTEMTWLERSLSILRRSTGRWRSGKKKKMEEAEERKKARESTELAKEVWAQKRKESAKQ</sequence>
<evidence type="ECO:0000313" key="1">
    <source>
        <dbReference type="EMBL" id="KAI4330851.1"/>
    </source>
</evidence>
<accession>A0ACB9N4L2</accession>
<gene>
    <name evidence="1" type="ORF">MLD38_029096</name>
</gene>